<protein>
    <submittedName>
        <fullName evidence="1">Uncharacterized protein</fullName>
    </submittedName>
</protein>
<gene>
    <name evidence="1" type="ORF">ERS013201_03586</name>
</gene>
<accession>A0A655ZTR6</accession>
<proteinExistence type="predicted"/>
<evidence type="ECO:0000313" key="1">
    <source>
        <dbReference type="EMBL" id="CSC79733.1"/>
    </source>
</evidence>
<sequence length="49" mass="5746">MQLSFKLIWMMHANRTCYMGIKIGCQARRIEKEIHTAIVMDNGVRKQHG</sequence>
<organism evidence="1 2">
    <name type="scientific">Vibrio cholerae</name>
    <dbReference type="NCBI Taxonomy" id="666"/>
    <lineage>
        <taxon>Bacteria</taxon>
        <taxon>Pseudomonadati</taxon>
        <taxon>Pseudomonadota</taxon>
        <taxon>Gammaproteobacteria</taxon>
        <taxon>Vibrionales</taxon>
        <taxon>Vibrionaceae</taxon>
        <taxon>Vibrio</taxon>
    </lineage>
</organism>
<evidence type="ECO:0000313" key="2">
    <source>
        <dbReference type="Proteomes" id="UP000046067"/>
    </source>
</evidence>
<dbReference type="EMBL" id="CWQJ01000034">
    <property type="protein sequence ID" value="CSC79733.1"/>
    <property type="molecule type" value="Genomic_DNA"/>
</dbReference>
<name>A0A655ZTR6_VIBCL</name>
<reference evidence="1 2" key="1">
    <citation type="submission" date="2015-07" db="EMBL/GenBank/DDBJ databases">
        <authorList>
            <consortium name="Pathogen Informatics"/>
        </authorList>
    </citation>
    <scope>NUCLEOTIDE SEQUENCE [LARGE SCALE GENOMIC DNA]</scope>
    <source>
        <strain evidence="1 2">A325</strain>
    </source>
</reference>
<dbReference type="Proteomes" id="UP000046067">
    <property type="component" value="Unassembled WGS sequence"/>
</dbReference>
<dbReference type="AlphaFoldDB" id="A0A655ZTR6"/>